<reference evidence="3 4" key="1">
    <citation type="journal article" date="2024" name="Front Chem Biol">
        <title>Unveiling the potential of Daldinia eschscholtzii MFLUCC 19-0629 through bioactivity and bioinformatics studies for enhanced sustainable agriculture production.</title>
        <authorList>
            <person name="Brooks S."/>
            <person name="Weaver J.A."/>
            <person name="Klomchit A."/>
            <person name="Alharthi S.A."/>
            <person name="Onlamun T."/>
            <person name="Nurani R."/>
            <person name="Vong T.K."/>
            <person name="Alberti F."/>
            <person name="Greco C."/>
        </authorList>
    </citation>
    <scope>NUCLEOTIDE SEQUENCE [LARGE SCALE GENOMIC DNA]</scope>
    <source>
        <strain evidence="3">MFLUCC 19-0629</strain>
    </source>
</reference>
<gene>
    <name evidence="3" type="ORF">Daesc_008273</name>
</gene>
<dbReference type="InterPro" id="IPR014710">
    <property type="entry name" value="RmlC-like_jellyroll"/>
</dbReference>
<dbReference type="PANTHER" id="PTHR33387">
    <property type="entry name" value="RMLC-LIKE JELLY ROLL FOLD PROTEIN"/>
    <property type="match status" value="1"/>
</dbReference>
<dbReference type="Pfam" id="PF06172">
    <property type="entry name" value="Cupin_5"/>
    <property type="match status" value="1"/>
</dbReference>
<dbReference type="EMBL" id="JBANMG010000008">
    <property type="protein sequence ID" value="KAK6949950.1"/>
    <property type="molecule type" value="Genomic_DNA"/>
</dbReference>
<accession>A0AAX6MBC6</accession>
<comment type="caution">
    <text evidence="3">The sequence shown here is derived from an EMBL/GenBank/DDBJ whole genome shotgun (WGS) entry which is preliminary data.</text>
</comment>
<proteinExistence type="predicted"/>
<dbReference type="CDD" id="cd06121">
    <property type="entry name" value="cupin_YML079wp"/>
    <property type="match status" value="1"/>
</dbReference>
<evidence type="ECO:0000259" key="2">
    <source>
        <dbReference type="Pfam" id="PF06172"/>
    </source>
</evidence>
<sequence length="185" mass="19864">MHLTSALARPLGLLLVSAIGARAASLHYDSRIPINQRSAQEVISQLNLIPNEEKGYYVQTFEDADSVTRASSNGTRSASTAIYYLLEGAAGSSYWHRVDAVEVWHYYAGAPLTLSLSNNDGKPSINKVLGPDVFNNEQPQVVIPKGTWQSALSSGKWTLVGTTVAPGFVPDGVELAPPNWKPDGA</sequence>
<dbReference type="PANTHER" id="PTHR33387:SF3">
    <property type="entry name" value="DUF985 DOMAIN-CONTAINING PROTEIN"/>
    <property type="match status" value="1"/>
</dbReference>
<evidence type="ECO:0000313" key="3">
    <source>
        <dbReference type="EMBL" id="KAK6949950.1"/>
    </source>
</evidence>
<evidence type="ECO:0000256" key="1">
    <source>
        <dbReference type="SAM" id="SignalP"/>
    </source>
</evidence>
<dbReference type="Gene3D" id="2.60.120.10">
    <property type="entry name" value="Jelly Rolls"/>
    <property type="match status" value="1"/>
</dbReference>
<protein>
    <recommendedName>
        <fullName evidence="2">DUF985 domain-containing protein</fullName>
    </recommendedName>
</protein>
<feature type="chain" id="PRO_5043646346" description="DUF985 domain-containing protein" evidence="1">
    <location>
        <begin position="24"/>
        <end position="185"/>
    </location>
</feature>
<dbReference type="Proteomes" id="UP001369815">
    <property type="component" value="Unassembled WGS sequence"/>
</dbReference>
<organism evidence="3 4">
    <name type="scientific">Daldinia eschscholtzii</name>
    <dbReference type="NCBI Taxonomy" id="292717"/>
    <lineage>
        <taxon>Eukaryota</taxon>
        <taxon>Fungi</taxon>
        <taxon>Dikarya</taxon>
        <taxon>Ascomycota</taxon>
        <taxon>Pezizomycotina</taxon>
        <taxon>Sordariomycetes</taxon>
        <taxon>Xylariomycetidae</taxon>
        <taxon>Xylariales</taxon>
        <taxon>Hypoxylaceae</taxon>
        <taxon>Daldinia</taxon>
    </lineage>
</organism>
<evidence type="ECO:0000313" key="4">
    <source>
        <dbReference type="Proteomes" id="UP001369815"/>
    </source>
</evidence>
<feature type="domain" description="DUF985" evidence="2">
    <location>
        <begin position="40"/>
        <end position="176"/>
    </location>
</feature>
<dbReference type="AlphaFoldDB" id="A0AAX6MBC6"/>
<dbReference type="InterPro" id="IPR009327">
    <property type="entry name" value="Cupin_DUF985"/>
</dbReference>
<keyword evidence="1" id="KW-0732">Signal</keyword>
<name>A0AAX6MBC6_9PEZI</name>
<dbReference type="InterPro" id="IPR011051">
    <property type="entry name" value="RmlC_Cupin_sf"/>
</dbReference>
<dbReference type="SUPFAM" id="SSF51182">
    <property type="entry name" value="RmlC-like cupins"/>
    <property type="match status" value="1"/>
</dbReference>
<keyword evidence="4" id="KW-1185">Reference proteome</keyword>
<dbReference type="InterPro" id="IPR039935">
    <property type="entry name" value="YML079W-like"/>
</dbReference>
<feature type="signal peptide" evidence="1">
    <location>
        <begin position="1"/>
        <end position="23"/>
    </location>
</feature>